<keyword evidence="3" id="KW-1185">Reference proteome</keyword>
<feature type="region of interest" description="Disordered" evidence="1">
    <location>
        <begin position="37"/>
        <end position="66"/>
    </location>
</feature>
<dbReference type="GO" id="GO:0005737">
    <property type="term" value="C:cytoplasm"/>
    <property type="evidence" value="ECO:0007669"/>
    <property type="project" value="TreeGrafter"/>
</dbReference>
<keyword evidence="2" id="KW-0808">Transferase</keyword>
<dbReference type="GO" id="GO:0031591">
    <property type="term" value="P:wybutosine biosynthetic process"/>
    <property type="evidence" value="ECO:0007669"/>
    <property type="project" value="TreeGrafter"/>
</dbReference>
<dbReference type="SUPFAM" id="SSF53335">
    <property type="entry name" value="S-adenosyl-L-methionine-dependent methyltransferases"/>
    <property type="match status" value="1"/>
</dbReference>
<dbReference type="GO" id="GO:0008175">
    <property type="term" value="F:tRNA methyltransferase activity"/>
    <property type="evidence" value="ECO:0007669"/>
    <property type="project" value="TreeGrafter"/>
</dbReference>
<evidence type="ECO:0000313" key="3">
    <source>
        <dbReference type="Proteomes" id="UP001303889"/>
    </source>
</evidence>
<protein>
    <submittedName>
        <fullName evidence="2">S-adenosyl-L-methionine-dependent methyltransferase</fullName>
    </submittedName>
</protein>
<feature type="compositionally biased region" description="Low complexity" evidence="1">
    <location>
        <begin position="345"/>
        <end position="355"/>
    </location>
</feature>
<sequence length="573" mass="62452">MPRPPKIKYSPVQRAVISWLDSLPTPLLESVANQVRSADPESVANQASSADTKQQVRSTGKDEHDDARQVLLDRAPKRWVIYEPMALLPSNSFTAPAWRAVLSSPTLPKEPLWTSILRELSPPRGPFLTHLAINEGIPLHLQKKAGQTEGDETAAEENLFRAPTNLQPLHGFPASIPSTTSPSPADLDAALWVSTKQNGLVQTWAPQHTMFSRGNVKEKARLLEFRDRHAQLASQDPPSAYQYTPRHPEDQDPTWAAASSPQRNPTKGKWAVDLYAGIGYFAFCYAALGLRVLCWEVSPWSVEGLRRGAAANGFSVRVFSPPPPSSPPSAPPSPPPPPPPPQPQPSSSSSDAAPDIAPPPPEENPPLDDGPLDESASASFYAALGNEISNPHGAQIIVLHESNTHALARLHRLHHPLRVLHVNCGFLPTSRPVWRDALEMVMPGLRAGRCRGSGGGGGDGDFGGGWGGAWPGAGAWLHLHENVPDEELTPRPKPVVMEGMMSVYNKKGVREAARSTPEEEEAAPPVMRQEEVQGLFKEWMGDKGRARVEHVERVKTYAPGVMHCVFDVFITRN</sequence>
<name>A0AAN6RQE3_9PEZI</name>
<dbReference type="PANTHER" id="PTHR23245">
    <property type="entry name" value="TRNA METHYLTRANSFERASE"/>
    <property type="match status" value="1"/>
</dbReference>
<feature type="compositionally biased region" description="Polar residues" evidence="1">
    <location>
        <begin position="43"/>
        <end position="58"/>
    </location>
</feature>
<dbReference type="InterPro" id="IPR029063">
    <property type="entry name" value="SAM-dependent_MTases_sf"/>
</dbReference>
<accession>A0AAN6RQE3</accession>
<dbReference type="Proteomes" id="UP001303889">
    <property type="component" value="Unassembled WGS sequence"/>
</dbReference>
<dbReference type="GO" id="GO:0030488">
    <property type="term" value="P:tRNA methylation"/>
    <property type="evidence" value="ECO:0007669"/>
    <property type="project" value="TreeGrafter"/>
</dbReference>
<proteinExistence type="predicted"/>
<gene>
    <name evidence="2" type="ORF">C8A05DRAFT_36783</name>
</gene>
<evidence type="ECO:0000256" key="1">
    <source>
        <dbReference type="SAM" id="MobiDB-lite"/>
    </source>
</evidence>
<dbReference type="EMBL" id="MU855764">
    <property type="protein sequence ID" value="KAK3899597.1"/>
    <property type="molecule type" value="Genomic_DNA"/>
</dbReference>
<feature type="region of interest" description="Disordered" evidence="1">
    <location>
        <begin position="234"/>
        <end position="267"/>
    </location>
</feature>
<organism evidence="2 3">
    <name type="scientific">Staphylotrichum tortipilum</name>
    <dbReference type="NCBI Taxonomy" id="2831512"/>
    <lineage>
        <taxon>Eukaryota</taxon>
        <taxon>Fungi</taxon>
        <taxon>Dikarya</taxon>
        <taxon>Ascomycota</taxon>
        <taxon>Pezizomycotina</taxon>
        <taxon>Sordariomycetes</taxon>
        <taxon>Sordariomycetidae</taxon>
        <taxon>Sordariales</taxon>
        <taxon>Chaetomiaceae</taxon>
        <taxon>Staphylotrichum</taxon>
    </lineage>
</organism>
<comment type="caution">
    <text evidence="2">The sequence shown here is derived from an EMBL/GenBank/DDBJ whole genome shotgun (WGS) entry which is preliminary data.</text>
</comment>
<dbReference type="Gene3D" id="3.40.50.150">
    <property type="entry name" value="Vaccinia Virus protein VP39"/>
    <property type="match status" value="2"/>
</dbReference>
<reference evidence="2" key="2">
    <citation type="submission" date="2023-05" db="EMBL/GenBank/DDBJ databases">
        <authorList>
            <consortium name="Lawrence Berkeley National Laboratory"/>
            <person name="Steindorff A."/>
            <person name="Hensen N."/>
            <person name="Bonometti L."/>
            <person name="Westerberg I."/>
            <person name="Brannstrom I.O."/>
            <person name="Guillou S."/>
            <person name="Cros-Aarteil S."/>
            <person name="Calhoun S."/>
            <person name="Haridas S."/>
            <person name="Kuo A."/>
            <person name="Mondo S."/>
            <person name="Pangilinan J."/>
            <person name="Riley R."/>
            <person name="Labutti K."/>
            <person name="Andreopoulos B."/>
            <person name="Lipzen A."/>
            <person name="Chen C."/>
            <person name="Yanf M."/>
            <person name="Daum C."/>
            <person name="Ng V."/>
            <person name="Clum A."/>
            <person name="Ohm R."/>
            <person name="Martin F."/>
            <person name="Silar P."/>
            <person name="Natvig D."/>
            <person name="Lalanne C."/>
            <person name="Gautier V."/>
            <person name="Ament-Velasquez S.L."/>
            <person name="Kruys A."/>
            <person name="Hutchinson M.I."/>
            <person name="Powell A.J."/>
            <person name="Barry K."/>
            <person name="Miller A.N."/>
            <person name="Grigoriev I.V."/>
            <person name="Debuchy R."/>
            <person name="Gladieux P."/>
            <person name="Thoren M.H."/>
            <person name="Johannesson H."/>
        </authorList>
    </citation>
    <scope>NUCLEOTIDE SEQUENCE</scope>
    <source>
        <strain evidence="2">CBS 103.79</strain>
    </source>
</reference>
<feature type="compositionally biased region" description="Pro residues" evidence="1">
    <location>
        <begin position="320"/>
        <end position="344"/>
    </location>
</feature>
<dbReference type="AlphaFoldDB" id="A0AAN6RQE3"/>
<dbReference type="PANTHER" id="PTHR23245:SF25">
    <property type="entry name" value="TRNA WYBUTOSINE-SYNTHESIZING PROTEIN 2 HOMOLOG"/>
    <property type="match status" value="1"/>
</dbReference>
<reference evidence="2" key="1">
    <citation type="journal article" date="2023" name="Mol. Phylogenet. Evol.">
        <title>Genome-scale phylogeny and comparative genomics of the fungal order Sordariales.</title>
        <authorList>
            <person name="Hensen N."/>
            <person name="Bonometti L."/>
            <person name="Westerberg I."/>
            <person name="Brannstrom I.O."/>
            <person name="Guillou S."/>
            <person name="Cros-Aarteil S."/>
            <person name="Calhoun S."/>
            <person name="Haridas S."/>
            <person name="Kuo A."/>
            <person name="Mondo S."/>
            <person name="Pangilinan J."/>
            <person name="Riley R."/>
            <person name="LaButti K."/>
            <person name="Andreopoulos B."/>
            <person name="Lipzen A."/>
            <person name="Chen C."/>
            <person name="Yan M."/>
            <person name="Daum C."/>
            <person name="Ng V."/>
            <person name="Clum A."/>
            <person name="Steindorff A."/>
            <person name="Ohm R.A."/>
            <person name="Martin F."/>
            <person name="Silar P."/>
            <person name="Natvig D.O."/>
            <person name="Lalanne C."/>
            <person name="Gautier V."/>
            <person name="Ament-Velasquez S.L."/>
            <person name="Kruys A."/>
            <person name="Hutchinson M.I."/>
            <person name="Powell A.J."/>
            <person name="Barry K."/>
            <person name="Miller A.N."/>
            <person name="Grigoriev I.V."/>
            <person name="Debuchy R."/>
            <person name="Gladieux P."/>
            <person name="Hiltunen Thoren M."/>
            <person name="Johannesson H."/>
        </authorList>
    </citation>
    <scope>NUCLEOTIDE SEQUENCE</scope>
    <source>
        <strain evidence="2">CBS 103.79</strain>
    </source>
</reference>
<keyword evidence="2" id="KW-0489">Methyltransferase</keyword>
<evidence type="ECO:0000313" key="2">
    <source>
        <dbReference type="EMBL" id="KAK3899597.1"/>
    </source>
</evidence>
<feature type="region of interest" description="Disordered" evidence="1">
    <location>
        <begin position="319"/>
        <end position="374"/>
    </location>
</feature>